<evidence type="ECO:0000313" key="2">
    <source>
        <dbReference type="EMBL" id="GDY75895.1"/>
    </source>
</evidence>
<comment type="caution">
    <text evidence="2">The sequence shown here is derived from an EMBL/GenBank/DDBJ whole genome shotgun (WGS) entry which is preliminary data.</text>
</comment>
<protein>
    <submittedName>
        <fullName evidence="2">Uncharacterized protein</fullName>
    </submittedName>
</protein>
<dbReference type="AlphaFoldDB" id="A0A4D4MWS4"/>
<dbReference type="EMBL" id="BJHY01000001">
    <property type="protein sequence ID" value="GDY75895.1"/>
    <property type="molecule type" value="Genomic_DNA"/>
</dbReference>
<organism evidence="2 3">
    <name type="scientific">Streptomyces avermitilis</name>
    <dbReference type="NCBI Taxonomy" id="33903"/>
    <lineage>
        <taxon>Bacteria</taxon>
        <taxon>Bacillati</taxon>
        <taxon>Actinomycetota</taxon>
        <taxon>Actinomycetes</taxon>
        <taxon>Kitasatosporales</taxon>
        <taxon>Streptomycetaceae</taxon>
        <taxon>Streptomyces</taxon>
    </lineage>
</organism>
<accession>A0A4D4MWS4</accession>
<feature type="region of interest" description="Disordered" evidence="1">
    <location>
        <begin position="24"/>
        <end position="71"/>
    </location>
</feature>
<name>A0A4D4MWS4_STRAX</name>
<evidence type="ECO:0000313" key="3">
    <source>
        <dbReference type="Proteomes" id="UP000299211"/>
    </source>
</evidence>
<sequence>MEAVGIGDGEFGVAAGGEAEVGDDALAEPVARDARAEGLDGAGDLAAGNRGQRGGLGAGPRTPSRRAASRRCTPAAATAIRTWPGPGSGSSTFSYARFSAGPKAWRRTACMGGLPLWVPDEQVSPAFNLKLA</sequence>
<evidence type="ECO:0000256" key="1">
    <source>
        <dbReference type="SAM" id="MobiDB-lite"/>
    </source>
</evidence>
<reference evidence="2 3" key="1">
    <citation type="submission" date="2019-04" db="EMBL/GenBank/DDBJ databases">
        <title>Draft genome sequences of Streptomyces avermitilis ATCC 31267.</title>
        <authorList>
            <person name="Komaki H."/>
            <person name="Tamura T."/>
            <person name="Hosoyama A."/>
        </authorList>
    </citation>
    <scope>NUCLEOTIDE SEQUENCE [LARGE SCALE GENOMIC DNA]</scope>
    <source>
        <strain evidence="2 3">ATCC 31267</strain>
    </source>
</reference>
<proteinExistence type="predicted"/>
<gene>
    <name evidence="2" type="ORF">SAV31267_053800</name>
</gene>
<dbReference type="Proteomes" id="UP000299211">
    <property type="component" value="Unassembled WGS sequence"/>
</dbReference>